<organism evidence="1 2">
    <name type="scientific">Rubripirellula lacrimiformis</name>
    <dbReference type="NCBI Taxonomy" id="1930273"/>
    <lineage>
        <taxon>Bacteria</taxon>
        <taxon>Pseudomonadati</taxon>
        <taxon>Planctomycetota</taxon>
        <taxon>Planctomycetia</taxon>
        <taxon>Pirellulales</taxon>
        <taxon>Pirellulaceae</taxon>
        <taxon>Rubripirellula</taxon>
    </lineage>
</organism>
<gene>
    <name evidence="1" type="ORF">K227x_33070</name>
</gene>
<keyword evidence="2" id="KW-1185">Reference proteome</keyword>
<evidence type="ECO:0000313" key="1">
    <source>
        <dbReference type="EMBL" id="QDT04910.1"/>
    </source>
</evidence>
<reference evidence="1 2" key="1">
    <citation type="submission" date="2019-02" db="EMBL/GenBank/DDBJ databases">
        <title>Deep-cultivation of Planctomycetes and their phenomic and genomic characterization uncovers novel biology.</title>
        <authorList>
            <person name="Wiegand S."/>
            <person name="Jogler M."/>
            <person name="Boedeker C."/>
            <person name="Pinto D."/>
            <person name="Vollmers J."/>
            <person name="Rivas-Marin E."/>
            <person name="Kohn T."/>
            <person name="Peeters S.H."/>
            <person name="Heuer A."/>
            <person name="Rast P."/>
            <person name="Oberbeckmann S."/>
            <person name="Bunk B."/>
            <person name="Jeske O."/>
            <person name="Meyerdierks A."/>
            <person name="Storesund J.E."/>
            <person name="Kallscheuer N."/>
            <person name="Luecker S."/>
            <person name="Lage O.M."/>
            <person name="Pohl T."/>
            <person name="Merkel B.J."/>
            <person name="Hornburger P."/>
            <person name="Mueller R.-W."/>
            <person name="Bruemmer F."/>
            <person name="Labrenz M."/>
            <person name="Spormann A.M."/>
            <person name="Op den Camp H."/>
            <person name="Overmann J."/>
            <person name="Amann R."/>
            <person name="Jetten M.S.M."/>
            <person name="Mascher T."/>
            <person name="Medema M.H."/>
            <person name="Devos D.P."/>
            <person name="Kaster A.-K."/>
            <person name="Ovreas L."/>
            <person name="Rohde M."/>
            <person name="Galperin M.Y."/>
            <person name="Jogler C."/>
        </authorList>
    </citation>
    <scope>NUCLEOTIDE SEQUENCE [LARGE SCALE GENOMIC DNA]</scope>
    <source>
        <strain evidence="1 2">K22_7</strain>
    </source>
</reference>
<dbReference type="KEGG" id="rlc:K227x_33070"/>
<accession>A0A517NCQ6</accession>
<proteinExistence type="predicted"/>
<evidence type="ECO:0000313" key="2">
    <source>
        <dbReference type="Proteomes" id="UP000318538"/>
    </source>
</evidence>
<dbReference type="Proteomes" id="UP000318538">
    <property type="component" value="Chromosome"/>
</dbReference>
<dbReference type="EMBL" id="CP036525">
    <property type="protein sequence ID" value="QDT04910.1"/>
    <property type="molecule type" value="Genomic_DNA"/>
</dbReference>
<dbReference type="AlphaFoldDB" id="A0A517NCQ6"/>
<name>A0A517NCQ6_9BACT</name>
<protein>
    <submittedName>
        <fullName evidence="1">Uncharacterized protein</fullName>
    </submittedName>
</protein>
<sequence length="214" mass="23788">MLLLTGLIAIAISHLRTSTELAHVQSELTQLRNDSTILDADDDSMIHAIALPTYGPLQWRWKIQLPRDGTYRLRYAFDNIPESGFPAKSQAIDGAFLDAYAKPLQGGVPFTLDVGIFQDASGVWQFQTDNGQRGPRFPIHHHPAWLDRKESVGWGFRVYGKNQTVSSDSDMPRMLFSGRKSKMLPGGASTVEMNPTDGLLIWIERKSTPTPPGP</sequence>